<evidence type="ECO:0000256" key="5">
    <source>
        <dbReference type="ARBA" id="ARBA00022741"/>
    </source>
</evidence>
<dbReference type="AlphaFoldDB" id="A0A5J5L0L3"/>
<evidence type="ECO:0000256" key="2">
    <source>
        <dbReference type="ARBA" id="ARBA00012052"/>
    </source>
</evidence>
<dbReference type="UniPathway" id="UPA00056">
    <property type="reaction ID" value="UER00094"/>
</dbReference>
<comment type="caution">
    <text evidence="12">The sequence shown here is derived from an EMBL/GenBank/DDBJ whole genome shotgun (WGS) entry which is preliminary data.</text>
</comment>
<dbReference type="GO" id="GO:0050515">
    <property type="term" value="F:4-(cytidine 5'-diphospho)-2-C-methyl-D-erythritol kinase activity"/>
    <property type="evidence" value="ECO:0007669"/>
    <property type="project" value="UniProtKB-UniRule"/>
</dbReference>
<evidence type="ECO:0000313" key="13">
    <source>
        <dbReference type="Proteomes" id="UP000325957"/>
    </source>
</evidence>
<accession>A0A5J5L0L3</accession>
<dbReference type="Gene3D" id="3.30.70.890">
    <property type="entry name" value="GHMP kinase, C-terminal domain"/>
    <property type="match status" value="1"/>
</dbReference>
<evidence type="ECO:0000256" key="4">
    <source>
        <dbReference type="ARBA" id="ARBA00022679"/>
    </source>
</evidence>
<dbReference type="PANTHER" id="PTHR43527">
    <property type="entry name" value="4-DIPHOSPHOCYTIDYL-2-C-METHYL-D-ERYTHRITOL KINASE, CHLOROPLASTIC"/>
    <property type="match status" value="1"/>
</dbReference>
<evidence type="ECO:0000256" key="6">
    <source>
        <dbReference type="ARBA" id="ARBA00022777"/>
    </source>
</evidence>
<dbReference type="InterPro" id="IPR036554">
    <property type="entry name" value="GHMP_kinase_C_sf"/>
</dbReference>
<dbReference type="InterPro" id="IPR014721">
    <property type="entry name" value="Ribsml_uS5_D2-typ_fold_subgr"/>
</dbReference>
<reference evidence="12 13" key="1">
    <citation type="submission" date="2019-05" db="EMBL/GenBank/DDBJ databases">
        <title>Kocuria coralli sp. nov., a novel actinobacterium isolated from coral reef seawater.</title>
        <authorList>
            <person name="Li J."/>
        </authorList>
    </citation>
    <scope>NUCLEOTIDE SEQUENCE [LARGE SCALE GENOMIC DNA]</scope>
    <source>
        <strain evidence="12 13">SCSIO 13007</strain>
    </source>
</reference>
<feature type="domain" description="GHMP kinase C-terminal" evidence="11">
    <location>
        <begin position="252"/>
        <end position="312"/>
    </location>
</feature>
<organism evidence="12 13">
    <name type="scientific">Kocuria coralli</name>
    <dbReference type="NCBI Taxonomy" id="1461025"/>
    <lineage>
        <taxon>Bacteria</taxon>
        <taxon>Bacillati</taxon>
        <taxon>Actinomycetota</taxon>
        <taxon>Actinomycetes</taxon>
        <taxon>Micrococcales</taxon>
        <taxon>Micrococcaceae</taxon>
        <taxon>Kocuria</taxon>
    </lineage>
</organism>
<keyword evidence="9" id="KW-0414">Isoprene biosynthesis</keyword>
<evidence type="ECO:0000256" key="3">
    <source>
        <dbReference type="ARBA" id="ARBA00017473"/>
    </source>
</evidence>
<dbReference type="InterPro" id="IPR020568">
    <property type="entry name" value="Ribosomal_Su5_D2-typ_SF"/>
</dbReference>
<evidence type="ECO:0000313" key="12">
    <source>
        <dbReference type="EMBL" id="KAA9394596.1"/>
    </source>
</evidence>
<evidence type="ECO:0000256" key="1">
    <source>
        <dbReference type="ARBA" id="ARBA00009684"/>
    </source>
</evidence>
<name>A0A5J5L0L3_9MICC</name>
<keyword evidence="7 9" id="KW-0067">ATP-binding</keyword>
<sequence length="321" mass="32743">MSQHSFRVEAPGKVNLFFAVGPRRPDGYHGVASLYIAVDVAEAVTATFDPLLPPGQIECTLEVVPGSLVDQQHRRGGFDLAQVPMGDSNLAVRAARKAVDRAGGLPGGVRLHIEKAVPVAGGMGGGSADAAAALQATTALIFAVTGRETTVSRSLEIARELGADVPFAMTGGAAVGTGTGADLSPVPVGASWPAVLIADDGALATPAVFARLDALRADGVLPAPGEDELMVPDELLDALAGECVFGVEALRALRNDLQAPALDLAPHLAPRLEELRSTGAVPMVSGSGPTLIALVPHQEFARDLAGQLQQVGAHAVPVLLG</sequence>
<comment type="function">
    <text evidence="9">Catalyzes the phosphorylation of the position 2 hydroxy group of 4-diphosphocytidyl-2C-methyl-D-erythritol.</text>
</comment>
<dbReference type="InterPro" id="IPR006204">
    <property type="entry name" value="GHMP_kinase_N_dom"/>
</dbReference>
<dbReference type="SUPFAM" id="SSF54211">
    <property type="entry name" value="Ribosomal protein S5 domain 2-like"/>
    <property type="match status" value="1"/>
</dbReference>
<dbReference type="Pfam" id="PF08544">
    <property type="entry name" value="GHMP_kinases_C"/>
    <property type="match status" value="1"/>
</dbReference>
<dbReference type="GO" id="GO:0019288">
    <property type="term" value="P:isopentenyl diphosphate biosynthetic process, methylerythritol 4-phosphate pathway"/>
    <property type="evidence" value="ECO:0007669"/>
    <property type="project" value="UniProtKB-UniRule"/>
</dbReference>
<evidence type="ECO:0000259" key="10">
    <source>
        <dbReference type="Pfam" id="PF00288"/>
    </source>
</evidence>
<keyword evidence="6 9" id="KW-0418">Kinase</keyword>
<feature type="binding site" evidence="9">
    <location>
        <begin position="118"/>
        <end position="128"/>
    </location>
    <ligand>
        <name>ATP</name>
        <dbReference type="ChEBI" id="CHEBI:30616"/>
    </ligand>
</feature>
<dbReference type="InterPro" id="IPR013750">
    <property type="entry name" value="GHMP_kinase_C_dom"/>
</dbReference>
<comment type="catalytic activity">
    <reaction evidence="9">
        <text>4-CDP-2-C-methyl-D-erythritol + ATP = 4-CDP-2-C-methyl-D-erythritol 2-phosphate + ADP + H(+)</text>
        <dbReference type="Rhea" id="RHEA:18437"/>
        <dbReference type="ChEBI" id="CHEBI:15378"/>
        <dbReference type="ChEBI" id="CHEBI:30616"/>
        <dbReference type="ChEBI" id="CHEBI:57823"/>
        <dbReference type="ChEBI" id="CHEBI:57919"/>
        <dbReference type="ChEBI" id="CHEBI:456216"/>
        <dbReference type="EC" id="2.7.1.148"/>
    </reaction>
</comment>
<feature type="active site" evidence="9">
    <location>
        <position position="164"/>
    </location>
</feature>
<dbReference type="RefSeq" id="WP_158033267.1">
    <property type="nucleotide sequence ID" value="NZ_ML708614.1"/>
</dbReference>
<evidence type="ECO:0000256" key="9">
    <source>
        <dbReference type="HAMAP-Rule" id="MF_00061"/>
    </source>
</evidence>
<gene>
    <name evidence="9" type="primary">ispE</name>
    <name evidence="12" type="ORF">FCK90_05295</name>
</gene>
<dbReference type="GO" id="GO:0005524">
    <property type="term" value="F:ATP binding"/>
    <property type="evidence" value="ECO:0007669"/>
    <property type="project" value="UniProtKB-UniRule"/>
</dbReference>
<dbReference type="Pfam" id="PF00288">
    <property type="entry name" value="GHMP_kinases_N"/>
    <property type="match status" value="1"/>
</dbReference>
<feature type="active site" evidence="9">
    <location>
        <position position="13"/>
    </location>
</feature>
<dbReference type="OrthoDB" id="3173073at2"/>
<dbReference type="EMBL" id="SZWF01000005">
    <property type="protein sequence ID" value="KAA9394596.1"/>
    <property type="molecule type" value="Genomic_DNA"/>
</dbReference>
<keyword evidence="4 9" id="KW-0808">Transferase</keyword>
<evidence type="ECO:0000259" key="11">
    <source>
        <dbReference type="Pfam" id="PF08544"/>
    </source>
</evidence>
<dbReference type="PIRSF" id="PIRSF010376">
    <property type="entry name" value="IspE"/>
    <property type="match status" value="1"/>
</dbReference>
<dbReference type="PANTHER" id="PTHR43527:SF2">
    <property type="entry name" value="4-DIPHOSPHOCYTIDYL-2-C-METHYL-D-ERYTHRITOL KINASE, CHLOROPLASTIC"/>
    <property type="match status" value="1"/>
</dbReference>
<dbReference type="EC" id="2.7.1.148" evidence="2 9"/>
<dbReference type="InterPro" id="IPR004424">
    <property type="entry name" value="IspE"/>
</dbReference>
<evidence type="ECO:0000256" key="7">
    <source>
        <dbReference type="ARBA" id="ARBA00022840"/>
    </source>
</evidence>
<keyword evidence="13" id="KW-1185">Reference proteome</keyword>
<proteinExistence type="inferred from homology"/>
<dbReference type="GO" id="GO:0016114">
    <property type="term" value="P:terpenoid biosynthetic process"/>
    <property type="evidence" value="ECO:0007669"/>
    <property type="project" value="InterPro"/>
</dbReference>
<dbReference type="HAMAP" id="MF_00061">
    <property type="entry name" value="IspE"/>
    <property type="match status" value="1"/>
</dbReference>
<evidence type="ECO:0000256" key="8">
    <source>
        <dbReference type="ARBA" id="ARBA00032554"/>
    </source>
</evidence>
<dbReference type="SUPFAM" id="SSF55060">
    <property type="entry name" value="GHMP Kinase, C-terminal domain"/>
    <property type="match status" value="1"/>
</dbReference>
<protein>
    <recommendedName>
        <fullName evidence="3 9">4-diphosphocytidyl-2-C-methyl-D-erythritol kinase</fullName>
        <shortName evidence="9">CMK</shortName>
        <ecNumber evidence="2 9">2.7.1.148</ecNumber>
    </recommendedName>
    <alternativeName>
        <fullName evidence="8 9">4-(cytidine-5'-diphospho)-2-C-methyl-D-erythritol kinase</fullName>
    </alternativeName>
</protein>
<keyword evidence="5 9" id="KW-0547">Nucleotide-binding</keyword>
<dbReference type="Proteomes" id="UP000325957">
    <property type="component" value="Unassembled WGS sequence"/>
</dbReference>
<feature type="domain" description="GHMP kinase N-terminal" evidence="10">
    <location>
        <begin position="89"/>
        <end position="172"/>
    </location>
</feature>
<dbReference type="Gene3D" id="3.30.230.10">
    <property type="match status" value="1"/>
</dbReference>
<comment type="pathway">
    <text evidence="9">Isoprenoid biosynthesis; isopentenyl diphosphate biosynthesis via DXP pathway; isopentenyl diphosphate from 1-deoxy-D-xylulose 5-phosphate: step 3/6.</text>
</comment>
<comment type="similarity">
    <text evidence="1 9">Belongs to the GHMP kinase family. IspE subfamily.</text>
</comment>